<dbReference type="CDD" id="cd03860">
    <property type="entry name" value="M14_CP_A-B_like"/>
    <property type="match status" value="1"/>
</dbReference>
<evidence type="ECO:0000256" key="2">
    <source>
        <dbReference type="ARBA" id="ARBA00004116"/>
    </source>
</evidence>
<dbReference type="VEuPathDB" id="FungiDB:PV09_07797"/>
<dbReference type="GO" id="GO:0005773">
    <property type="term" value="C:vacuole"/>
    <property type="evidence" value="ECO:0007669"/>
    <property type="project" value="UniProtKB-SubCell"/>
</dbReference>
<gene>
    <name evidence="18" type="ORF">PV09_07797</name>
</gene>
<dbReference type="Pfam" id="PF00246">
    <property type="entry name" value="Peptidase_M14"/>
    <property type="match status" value="1"/>
</dbReference>
<dbReference type="Gene3D" id="3.40.630.10">
    <property type="entry name" value="Zn peptidases"/>
    <property type="match status" value="1"/>
</dbReference>
<dbReference type="InParanoid" id="A0A0D2ANA5"/>
<dbReference type="GO" id="GO:0005576">
    <property type="term" value="C:extracellular region"/>
    <property type="evidence" value="ECO:0007669"/>
    <property type="project" value="UniProtKB-SubCell"/>
</dbReference>
<evidence type="ECO:0000256" key="3">
    <source>
        <dbReference type="ARBA" id="ARBA00004613"/>
    </source>
</evidence>
<dbReference type="PANTHER" id="PTHR11705">
    <property type="entry name" value="PROTEASE FAMILY M14 CARBOXYPEPTIDASE A,B"/>
    <property type="match status" value="1"/>
</dbReference>
<protein>
    <recommendedName>
        <fullName evidence="13">Inactive metallocarboxypeptidase ECM14</fullName>
    </recommendedName>
    <alternativeName>
        <fullName evidence="14">Inactive metallocarboxypeptidase ecm14</fullName>
    </alternativeName>
</protein>
<dbReference type="GO" id="GO:0006508">
    <property type="term" value="P:proteolysis"/>
    <property type="evidence" value="ECO:0007669"/>
    <property type="project" value="InterPro"/>
</dbReference>
<dbReference type="FunCoup" id="A0A0D2ANA5">
    <property type="interactions" value="813"/>
</dbReference>
<accession>A0A0D2ANA5</accession>
<dbReference type="GO" id="GO:0004181">
    <property type="term" value="F:metallocarboxypeptidase activity"/>
    <property type="evidence" value="ECO:0007669"/>
    <property type="project" value="InterPro"/>
</dbReference>
<comment type="subcellular location">
    <subcellularLocation>
        <location evidence="3">Secreted</location>
    </subcellularLocation>
    <subcellularLocation>
        <location evidence="2">Vacuole</location>
    </subcellularLocation>
</comment>
<keyword evidence="8 16" id="KW-0732">Signal</keyword>
<evidence type="ECO:0000256" key="5">
    <source>
        <dbReference type="ARBA" id="ARBA00022525"/>
    </source>
</evidence>
<evidence type="ECO:0000256" key="10">
    <source>
        <dbReference type="ARBA" id="ARBA00023157"/>
    </source>
</evidence>
<dbReference type="STRING" id="253628.A0A0D2ANA5"/>
<proteinExistence type="inferred from homology"/>
<dbReference type="GeneID" id="27315770"/>
<evidence type="ECO:0000256" key="16">
    <source>
        <dbReference type="SAM" id="SignalP"/>
    </source>
</evidence>
<keyword evidence="10" id="KW-1015">Disulfide bond</keyword>
<comment type="caution">
    <text evidence="15">Lacks conserved residue(s) required for the propagation of feature annotation.</text>
</comment>
<evidence type="ECO:0000256" key="7">
    <source>
        <dbReference type="ARBA" id="ARBA00022723"/>
    </source>
</evidence>
<evidence type="ECO:0000256" key="12">
    <source>
        <dbReference type="ARBA" id="ARBA00025210"/>
    </source>
</evidence>
<feature type="signal peptide" evidence="16">
    <location>
        <begin position="1"/>
        <end position="16"/>
    </location>
</feature>
<dbReference type="FunFam" id="3.40.630.10:FF:000060">
    <property type="entry name" value="Putative metallocarboxypeptidase ecm14"/>
    <property type="match status" value="1"/>
</dbReference>
<reference evidence="18 19" key="1">
    <citation type="submission" date="2015-01" db="EMBL/GenBank/DDBJ databases">
        <title>The Genome Sequence of Ochroconis gallopava CBS43764.</title>
        <authorList>
            <consortium name="The Broad Institute Genomics Platform"/>
            <person name="Cuomo C."/>
            <person name="de Hoog S."/>
            <person name="Gorbushina A."/>
            <person name="Stielow B."/>
            <person name="Teixiera M."/>
            <person name="Abouelleil A."/>
            <person name="Chapman S.B."/>
            <person name="Priest M."/>
            <person name="Young S.K."/>
            <person name="Wortman J."/>
            <person name="Nusbaum C."/>
            <person name="Birren B."/>
        </authorList>
    </citation>
    <scope>NUCLEOTIDE SEQUENCE [LARGE SCALE GENOMIC DNA]</scope>
    <source>
        <strain evidence="18 19">CBS 43764</strain>
    </source>
</reference>
<keyword evidence="9" id="KW-0862">Zinc</keyword>
<organism evidence="18 19">
    <name type="scientific">Verruconis gallopava</name>
    <dbReference type="NCBI Taxonomy" id="253628"/>
    <lineage>
        <taxon>Eukaryota</taxon>
        <taxon>Fungi</taxon>
        <taxon>Dikarya</taxon>
        <taxon>Ascomycota</taxon>
        <taxon>Pezizomycotina</taxon>
        <taxon>Dothideomycetes</taxon>
        <taxon>Pleosporomycetidae</taxon>
        <taxon>Venturiales</taxon>
        <taxon>Sympoventuriaceae</taxon>
        <taxon>Verruconis</taxon>
    </lineage>
</organism>
<feature type="chain" id="PRO_5002238573" description="Inactive metallocarboxypeptidase ECM14" evidence="16">
    <location>
        <begin position="17"/>
        <end position="567"/>
    </location>
</feature>
<evidence type="ECO:0000259" key="17">
    <source>
        <dbReference type="PROSITE" id="PS52035"/>
    </source>
</evidence>
<evidence type="ECO:0000313" key="18">
    <source>
        <dbReference type="EMBL" id="KIW00599.1"/>
    </source>
</evidence>
<keyword evidence="6" id="KW-0926">Vacuole</keyword>
<evidence type="ECO:0000256" key="8">
    <source>
        <dbReference type="ARBA" id="ARBA00022729"/>
    </source>
</evidence>
<keyword evidence="7" id="KW-0479">Metal-binding</keyword>
<evidence type="ECO:0000256" key="15">
    <source>
        <dbReference type="PROSITE-ProRule" id="PRU01379"/>
    </source>
</evidence>
<keyword evidence="11" id="KW-0961">Cell wall biogenesis/degradation</keyword>
<dbReference type="GO" id="GO:0071555">
    <property type="term" value="P:cell wall organization"/>
    <property type="evidence" value="ECO:0007669"/>
    <property type="project" value="UniProtKB-KW"/>
</dbReference>
<name>A0A0D2ANA5_9PEZI</name>
<comment type="similarity">
    <text evidence="4 15">Belongs to the peptidase M14 family.</text>
</comment>
<dbReference type="Proteomes" id="UP000053259">
    <property type="component" value="Unassembled WGS sequence"/>
</dbReference>
<dbReference type="PROSITE" id="PS52035">
    <property type="entry name" value="PEPTIDASE_M14"/>
    <property type="match status" value="1"/>
</dbReference>
<dbReference type="OrthoDB" id="3626597at2759"/>
<evidence type="ECO:0000256" key="13">
    <source>
        <dbReference type="ARBA" id="ARBA00026187"/>
    </source>
</evidence>
<evidence type="ECO:0000256" key="11">
    <source>
        <dbReference type="ARBA" id="ARBA00023316"/>
    </source>
</evidence>
<dbReference type="AlphaFoldDB" id="A0A0D2ANA5"/>
<dbReference type="GO" id="GO:0008270">
    <property type="term" value="F:zinc ion binding"/>
    <property type="evidence" value="ECO:0007669"/>
    <property type="project" value="InterPro"/>
</dbReference>
<comment type="function">
    <text evidence="12">Inactive carboxypeptidase that may play a role in cell wall organization and biogenesis.</text>
</comment>
<keyword evidence="19" id="KW-1185">Reference proteome</keyword>
<evidence type="ECO:0000313" key="19">
    <source>
        <dbReference type="Proteomes" id="UP000053259"/>
    </source>
</evidence>
<dbReference type="SMART" id="SM00631">
    <property type="entry name" value="Zn_pept"/>
    <property type="match status" value="1"/>
</dbReference>
<comment type="cofactor">
    <cofactor evidence="1">
        <name>Zn(2+)</name>
        <dbReference type="ChEBI" id="CHEBI:29105"/>
    </cofactor>
</comment>
<dbReference type="HOGENOM" id="CLU_019326_1_0_1"/>
<feature type="domain" description="Peptidase M14" evidence="17">
    <location>
        <begin position="180"/>
        <end position="504"/>
    </location>
</feature>
<dbReference type="RefSeq" id="XP_016210468.1">
    <property type="nucleotide sequence ID" value="XM_016361608.1"/>
</dbReference>
<dbReference type="PRINTS" id="PR00765">
    <property type="entry name" value="CRBOXYPTASEA"/>
</dbReference>
<evidence type="ECO:0000256" key="9">
    <source>
        <dbReference type="ARBA" id="ARBA00022833"/>
    </source>
</evidence>
<keyword evidence="5" id="KW-0964">Secreted</keyword>
<evidence type="ECO:0000256" key="6">
    <source>
        <dbReference type="ARBA" id="ARBA00022554"/>
    </source>
</evidence>
<dbReference type="EMBL" id="KN847561">
    <property type="protein sequence ID" value="KIW00599.1"/>
    <property type="molecule type" value="Genomic_DNA"/>
</dbReference>
<dbReference type="SUPFAM" id="SSF53187">
    <property type="entry name" value="Zn-dependent exopeptidases"/>
    <property type="match status" value="1"/>
</dbReference>
<dbReference type="InterPro" id="IPR000834">
    <property type="entry name" value="Peptidase_M14"/>
</dbReference>
<sequence length="567" mass="63410">MRTLFLLAVAVAHVVAVPPAPPGRTPVTTPTPQASWRRLSNWAIAKIWGKCKSNGNANRLATVFHDTSSGGSRRAWSRYGQDIVLRFNISTAEDAIAVGDASRDLYLDVWEFNDNWVDVRLAKNDVPILLALLPQSLQNAHMPLMPHVGLADIISQSLPTSHAPFAATLEPHSKDLFFSDYQPLSVISPWLRLMSSMFPTHVRLINIGVSWEGRDIPALRVGVHPTNDEYGATPRRTIVLTGGIHAREWISISTVLYVANAVITSYGKDRTWTNLLESFDWIFIPTLNPDGYVYTWETDRLWRKNRQPTSLRFCSGIDLDRAFGFEWTGDASGGNPCAESFAGEEPWQAAEAQRFAAWARNETESGNTEFVALLDLHSYSQQVLYPYSYSCEAAPPTLEDLEEIALGLAKAMRMTSHGRYYKTTSACEGNVAVAEETGRKEVLPRIESGGGSLLDWMYHDLRVRYAYQIKLRDTGSYGFLLPKENIVPQGKEVLNAVTYLGKFLTGQIGMEEENAQIRDPETMSEVLDLTQAAYGIVKEVERAGNLPAEPVIADSKQDMVWELRRRR</sequence>
<evidence type="ECO:0000256" key="4">
    <source>
        <dbReference type="ARBA" id="ARBA00005988"/>
    </source>
</evidence>
<dbReference type="PANTHER" id="PTHR11705:SF147">
    <property type="entry name" value="INACTIVE METALLOCARBOXYPEPTIDASE ECM14"/>
    <property type="match status" value="1"/>
</dbReference>
<evidence type="ECO:0000256" key="1">
    <source>
        <dbReference type="ARBA" id="ARBA00001947"/>
    </source>
</evidence>
<evidence type="ECO:0000256" key="14">
    <source>
        <dbReference type="ARBA" id="ARBA00026213"/>
    </source>
</evidence>